<dbReference type="CDD" id="cd00167">
    <property type="entry name" value="SANT"/>
    <property type="match status" value="1"/>
</dbReference>
<comment type="caution">
    <text evidence="6">The sequence shown here is derived from an EMBL/GenBank/DDBJ whole genome shotgun (WGS) entry which is preliminary data.</text>
</comment>
<dbReference type="GO" id="GO:0005634">
    <property type="term" value="C:nucleus"/>
    <property type="evidence" value="ECO:0007669"/>
    <property type="project" value="UniProtKB-SubCell"/>
</dbReference>
<dbReference type="InterPro" id="IPR001005">
    <property type="entry name" value="SANT/Myb"/>
</dbReference>
<dbReference type="AlphaFoldDB" id="A0A5N5MP44"/>
<dbReference type="SUPFAM" id="SSF46689">
    <property type="entry name" value="Homeodomain-like"/>
    <property type="match status" value="1"/>
</dbReference>
<dbReference type="PANTHER" id="PTHR43952:SF60">
    <property type="entry name" value="PROTEIN RADIALIS-LIKE 3"/>
    <property type="match status" value="1"/>
</dbReference>
<sequence length="169" mass="19764">MKSSSFRQPSSNWTAEQHKLFENALAKYDKDTADRWRTIAKLVGETTEEEVKRRYDILLEDLKSIESDKVPLPNYKNEGSRRGNMSSEEERPDAVLRLICCSKVSYSDLINLHHILNFLPFRIQKRTLYLRKSNGISSFPQPNSKYWPAEKNKLLETAPPIYDISTRRK</sequence>
<dbReference type="InterPro" id="IPR044636">
    <property type="entry name" value="RADIALIS-like"/>
</dbReference>
<feature type="domain" description="Myb-like" evidence="5">
    <location>
        <begin position="11"/>
        <end position="59"/>
    </location>
</feature>
<dbReference type="InterPro" id="IPR009057">
    <property type="entry name" value="Homeodomain-like_sf"/>
</dbReference>
<keyword evidence="3" id="KW-0804">Transcription</keyword>
<proteinExistence type="predicted"/>
<dbReference type="Gene3D" id="1.10.10.60">
    <property type="entry name" value="Homeodomain-like"/>
    <property type="match status" value="1"/>
</dbReference>
<keyword evidence="7" id="KW-1185">Reference proteome</keyword>
<accession>A0A5N5MP44</accession>
<evidence type="ECO:0000256" key="1">
    <source>
        <dbReference type="ARBA" id="ARBA00004123"/>
    </source>
</evidence>
<dbReference type="SMART" id="SM00717">
    <property type="entry name" value="SANT"/>
    <property type="match status" value="1"/>
</dbReference>
<reference evidence="7" key="1">
    <citation type="journal article" date="2019" name="Gigascience">
        <title>De novo genome assembly of the endangered Acer yangbiense, a plant species with extremely small populations endemic to Yunnan Province, China.</title>
        <authorList>
            <person name="Yang J."/>
            <person name="Wariss H.M."/>
            <person name="Tao L."/>
            <person name="Zhang R."/>
            <person name="Yun Q."/>
            <person name="Hollingsworth P."/>
            <person name="Dao Z."/>
            <person name="Luo G."/>
            <person name="Guo H."/>
            <person name="Ma Y."/>
            <person name="Sun W."/>
        </authorList>
    </citation>
    <scope>NUCLEOTIDE SEQUENCE [LARGE SCALE GENOMIC DNA]</scope>
    <source>
        <strain evidence="7">cv. br00</strain>
    </source>
</reference>
<evidence type="ECO:0000313" key="6">
    <source>
        <dbReference type="EMBL" id="KAB5556864.1"/>
    </source>
</evidence>
<evidence type="ECO:0000256" key="3">
    <source>
        <dbReference type="ARBA" id="ARBA00023163"/>
    </source>
</evidence>
<dbReference type="EMBL" id="VDCV01000005">
    <property type="protein sequence ID" value="KAB5556864.1"/>
    <property type="molecule type" value="Genomic_DNA"/>
</dbReference>
<dbReference type="Pfam" id="PF00249">
    <property type="entry name" value="Myb_DNA-binding"/>
    <property type="match status" value="1"/>
</dbReference>
<dbReference type="PANTHER" id="PTHR43952">
    <property type="entry name" value="MYB FAMILY TRANSCRIPTION FACTOR-RELATED"/>
    <property type="match status" value="1"/>
</dbReference>
<evidence type="ECO:0000259" key="5">
    <source>
        <dbReference type="PROSITE" id="PS50090"/>
    </source>
</evidence>
<evidence type="ECO:0000256" key="4">
    <source>
        <dbReference type="ARBA" id="ARBA00023242"/>
    </source>
</evidence>
<organism evidence="6 7">
    <name type="scientific">Salix brachista</name>
    <dbReference type="NCBI Taxonomy" id="2182728"/>
    <lineage>
        <taxon>Eukaryota</taxon>
        <taxon>Viridiplantae</taxon>
        <taxon>Streptophyta</taxon>
        <taxon>Embryophyta</taxon>
        <taxon>Tracheophyta</taxon>
        <taxon>Spermatophyta</taxon>
        <taxon>Magnoliopsida</taxon>
        <taxon>eudicotyledons</taxon>
        <taxon>Gunneridae</taxon>
        <taxon>Pentapetalae</taxon>
        <taxon>rosids</taxon>
        <taxon>fabids</taxon>
        <taxon>Malpighiales</taxon>
        <taxon>Salicaceae</taxon>
        <taxon>Saliceae</taxon>
        <taxon>Salix</taxon>
    </lineage>
</organism>
<dbReference type="FunFam" id="1.10.10.60:FF:000154">
    <property type="entry name" value="Transcription factor SRM1"/>
    <property type="match status" value="1"/>
</dbReference>
<dbReference type="GO" id="GO:0003700">
    <property type="term" value="F:DNA-binding transcription factor activity"/>
    <property type="evidence" value="ECO:0007669"/>
    <property type="project" value="InterPro"/>
</dbReference>
<name>A0A5N5MP44_9ROSI</name>
<protein>
    <recommendedName>
        <fullName evidence="5">Myb-like domain-containing protein</fullName>
    </recommendedName>
</protein>
<comment type="subcellular location">
    <subcellularLocation>
        <location evidence="1">Nucleus</location>
    </subcellularLocation>
</comment>
<dbReference type="PROSITE" id="PS50090">
    <property type="entry name" value="MYB_LIKE"/>
    <property type="match status" value="1"/>
</dbReference>
<evidence type="ECO:0000256" key="2">
    <source>
        <dbReference type="ARBA" id="ARBA00023015"/>
    </source>
</evidence>
<dbReference type="Proteomes" id="UP000326939">
    <property type="component" value="Chromosome 5"/>
</dbReference>
<keyword evidence="4" id="KW-0539">Nucleus</keyword>
<gene>
    <name evidence="6" type="ORF">DKX38_007773</name>
</gene>
<keyword evidence="2" id="KW-0805">Transcription regulation</keyword>
<evidence type="ECO:0000313" key="7">
    <source>
        <dbReference type="Proteomes" id="UP000326939"/>
    </source>
</evidence>